<name>A0A1X0NDW5_9TRYP</name>
<evidence type="ECO:0000313" key="1">
    <source>
        <dbReference type="EMBL" id="ORC81680.1"/>
    </source>
</evidence>
<dbReference type="RefSeq" id="XP_028877010.1">
    <property type="nucleotide sequence ID" value="XM_029031691.1"/>
</dbReference>
<organism evidence="1 2">
    <name type="scientific">Trypanosoma theileri</name>
    <dbReference type="NCBI Taxonomy" id="67003"/>
    <lineage>
        <taxon>Eukaryota</taxon>
        <taxon>Discoba</taxon>
        <taxon>Euglenozoa</taxon>
        <taxon>Kinetoplastea</taxon>
        <taxon>Metakinetoplastina</taxon>
        <taxon>Trypanosomatida</taxon>
        <taxon>Trypanosomatidae</taxon>
        <taxon>Trypanosoma</taxon>
    </lineage>
</organism>
<dbReference type="VEuPathDB" id="TriTrypDB:TM35_001091030"/>
<dbReference type="GeneID" id="39991471"/>
<accession>A0A1X0NDW5</accession>
<protein>
    <submittedName>
        <fullName evidence="1">Uncharacterized protein</fullName>
    </submittedName>
</protein>
<reference evidence="1 2" key="1">
    <citation type="submission" date="2017-03" db="EMBL/GenBank/DDBJ databases">
        <title>An alternative strategy for trypanosome survival in the mammalian bloodstream revealed through genome and transcriptome analysis of the ubiquitous bovine parasite Trypanosoma (Megatrypanum) theileri.</title>
        <authorList>
            <person name="Kelly S."/>
            <person name="Ivens A."/>
            <person name="Mott A."/>
            <person name="O'Neill E."/>
            <person name="Emms D."/>
            <person name="Macleod O."/>
            <person name="Voorheis P."/>
            <person name="Matthews J."/>
            <person name="Matthews K."/>
            <person name="Carrington M."/>
        </authorList>
    </citation>
    <scope>NUCLEOTIDE SEQUENCE [LARGE SCALE GENOMIC DNA]</scope>
    <source>
        <strain evidence="1">Edinburgh</strain>
    </source>
</reference>
<evidence type="ECO:0000313" key="2">
    <source>
        <dbReference type="Proteomes" id="UP000192257"/>
    </source>
</evidence>
<dbReference type="AlphaFoldDB" id="A0A1X0NDW5"/>
<dbReference type="EMBL" id="NBCO01000109">
    <property type="protein sequence ID" value="ORC81680.1"/>
    <property type="molecule type" value="Genomic_DNA"/>
</dbReference>
<gene>
    <name evidence="1" type="ORF">TM35_001091030</name>
</gene>
<proteinExistence type="predicted"/>
<keyword evidence="2" id="KW-1185">Reference proteome</keyword>
<comment type="caution">
    <text evidence="1">The sequence shown here is derived from an EMBL/GenBank/DDBJ whole genome shotgun (WGS) entry which is preliminary data.</text>
</comment>
<dbReference type="OrthoDB" id="269997at2759"/>
<dbReference type="Proteomes" id="UP000192257">
    <property type="component" value="Unassembled WGS sequence"/>
</dbReference>
<sequence>MVFQNVRWRKWKRLMVFSLGGQFLFCTMCVTYARYGKDKFFSEHWRYAIPVTLNQTRSWAFWQNGITPSERACAEAWLDAMNFKLPSNDKFASKFILQDTLCLLCNRTECANAIAFLQKLLPIQTTSYCMEIRKEKQDSVVFLHLKLETDFTMKLPFSTVQRRFIFPSIVSLQLENKDSQTRIAAAEHRWFGGPLVSFQSTSISSPWGDIGDLWRRFNGFAVSSVMGNGHVPG</sequence>